<dbReference type="Pfam" id="PF05028">
    <property type="entry name" value="PARG_cat_C"/>
    <property type="match status" value="1"/>
</dbReference>
<dbReference type="GO" id="GO:1990966">
    <property type="term" value="P:ATP generation from poly-ADP-D-ribose"/>
    <property type="evidence" value="ECO:0007669"/>
    <property type="project" value="TreeGrafter"/>
</dbReference>
<evidence type="ECO:0000259" key="7">
    <source>
        <dbReference type="Pfam" id="PF20811"/>
    </source>
</evidence>
<feature type="binding site" evidence="5">
    <location>
        <position position="325"/>
    </location>
    <ligand>
        <name>substrate</name>
    </ligand>
</feature>
<accession>A0AAN8SXR1</accession>
<dbReference type="PANTHER" id="PTHR12837:SF0">
    <property type="entry name" value="POLY(ADP-RIBOSE) GLYCOHYDROLASE"/>
    <property type="match status" value="1"/>
</dbReference>
<comment type="caution">
    <text evidence="8">The sequence shown here is derived from an EMBL/GenBank/DDBJ whole genome shotgun (WGS) entry which is preliminary data.</text>
</comment>
<evidence type="ECO:0000256" key="4">
    <source>
        <dbReference type="PIRSR" id="PIRSR607724-1"/>
    </source>
</evidence>
<evidence type="ECO:0000313" key="9">
    <source>
        <dbReference type="Proteomes" id="UP001371456"/>
    </source>
</evidence>
<dbReference type="AlphaFoldDB" id="A0AAN8SXR1"/>
<dbReference type="GO" id="GO:0005737">
    <property type="term" value="C:cytoplasm"/>
    <property type="evidence" value="ECO:0007669"/>
    <property type="project" value="TreeGrafter"/>
</dbReference>
<dbReference type="GO" id="GO:0004649">
    <property type="term" value="F:poly(ADP-ribose) glycohydrolase activity"/>
    <property type="evidence" value="ECO:0007669"/>
    <property type="project" value="UniProtKB-EC"/>
</dbReference>
<proteinExistence type="inferred from homology"/>
<protein>
    <recommendedName>
        <fullName evidence="2">poly(ADP-ribose) glycohydrolase</fullName>
        <ecNumber evidence="2">3.2.1.143</ecNumber>
    </recommendedName>
</protein>
<reference evidence="8 9" key="1">
    <citation type="submission" date="2024-02" db="EMBL/GenBank/DDBJ databases">
        <title>de novo genome assembly of Solanum bulbocastanum strain 11H21.</title>
        <authorList>
            <person name="Hosaka A.J."/>
        </authorList>
    </citation>
    <scope>NUCLEOTIDE SEQUENCE [LARGE SCALE GENOMIC DNA]</scope>
    <source>
        <tissue evidence="8">Young leaves</tissue>
    </source>
</reference>
<evidence type="ECO:0000256" key="5">
    <source>
        <dbReference type="PIRSR" id="PIRSR607724-2"/>
    </source>
</evidence>
<feature type="binding site" evidence="5">
    <location>
        <position position="284"/>
    </location>
    <ligand>
        <name>substrate</name>
    </ligand>
</feature>
<feature type="domain" description="PARG catalytic Macro" evidence="6">
    <location>
        <begin position="237"/>
        <end position="507"/>
    </location>
</feature>
<feature type="domain" description="PARG helical" evidence="7">
    <location>
        <begin position="87"/>
        <end position="218"/>
    </location>
</feature>
<keyword evidence="3" id="KW-0378">Hydrolase</keyword>
<sequence>MENREDVKSILPFLPVCLRSSSLFWPPPVVEALKALSQGPNYSNVNSGHILFLAISDIRNSLSLPDSSISSSASYGFSLLFDDLIPRDEAVKWFEEAVPKMADLLLRLPSLLEAHYEKADGGIVKGVNTGLRLLESQQPGIVFLSQELVGALLACSFFCLFPTNDRGAKHLPMINFDHLFAYLYDQYDEKLENKLKCILHYFERISSLIPAGYISFERKVLAQEHGTFSFPYPKENFWSQSSISLCPFKISNSGLIEDQSSEAIEVDFANKYLGGGALSRGCIQEEIRFMINPELIAGILFLPCMADNEAIEVVGTERFSNYTGYASSFRFNGDHVDKKEIDVLGRRKSRIVAIDALSSPGKRQYRVECLLREINKALCGFLDHLKCHQYQKFFKDMGSQHDPNVKGSSGHSEVDHLVVPPSLSQGNPSTSSQTIEGTLANQLLRNHEAHYCSHLDYQQEIGVVTGNWGCGAFGGDPQLKAMLQWLAASQALRPFIMYYTFDLEALQMLGQVAQWISSQGWTVGELWDMLTDYSVQRLRGETGAGFFSWLLPSLNSHDTILLNNSHNV</sequence>
<feature type="active site" evidence="4">
    <location>
        <position position="285"/>
    </location>
</feature>
<evidence type="ECO:0000256" key="2">
    <source>
        <dbReference type="ARBA" id="ARBA00012255"/>
    </source>
</evidence>
<dbReference type="Pfam" id="PF20811">
    <property type="entry name" value="PARG_cat_N"/>
    <property type="match status" value="1"/>
</dbReference>
<evidence type="ECO:0000256" key="1">
    <source>
        <dbReference type="ARBA" id="ARBA00009545"/>
    </source>
</evidence>
<feature type="active site" evidence="4">
    <location>
        <position position="267"/>
    </location>
</feature>
<dbReference type="Proteomes" id="UP001371456">
    <property type="component" value="Unassembled WGS sequence"/>
</dbReference>
<dbReference type="EC" id="3.2.1.143" evidence="2"/>
<keyword evidence="9" id="KW-1185">Reference proteome</keyword>
<dbReference type="InterPro" id="IPR046372">
    <property type="entry name" value="PARG_cat_C"/>
</dbReference>
<dbReference type="GO" id="GO:0005634">
    <property type="term" value="C:nucleus"/>
    <property type="evidence" value="ECO:0007669"/>
    <property type="project" value="TreeGrafter"/>
</dbReference>
<dbReference type="GO" id="GO:0009225">
    <property type="term" value="P:nucleotide-sugar metabolic process"/>
    <property type="evidence" value="ECO:0007669"/>
    <property type="project" value="TreeGrafter"/>
</dbReference>
<dbReference type="InterPro" id="IPR007724">
    <property type="entry name" value="Poly_GlycHdrlase"/>
</dbReference>
<dbReference type="PANTHER" id="PTHR12837">
    <property type="entry name" value="POLY ADP-RIBOSE GLYCOHYDROLASE"/>
    <property type="match status" value="1"/>
</dbReference>
<evidence type="ECO:0000313" key="8">
    <source>
        <dbReference type="EMBL" id="KAK6774051.1"/>
    </source>
</evidence>
<comment type="similarity">
    <text evidence="1">Belongs to the poly(ADP-ribose) glycohydrolase family.</text>
</comment>
<evidence type="ECO:0000256" key="3">
    <source>
        <dbReference type="ARBA" id="ARBA00022801"/>
    </source>
</evidence>
<organism evidence="8 9">
    <name type="scientific">Solanum bulbocastanum</name>
    <name type="common">Wild potato</name>
    <dbReference type="NCBI Taxonomy" id="147425"/>
    <lineage>
        <taxon>Eukaryota</taxon>
        <taxon>Viridiplantae</taxon>
        <taxon>Streptophyta</taxon>
        <taxon>Embryophyta</taxon>
        <taxon>Tracheophyta</taxon>
        <taxon>Spermatophyta</taxon>
        <taxon>Magnoliopsida</taxon>
        <taxon>eudicotyledons</taxon>
        <taxon>Gunneridae</taxon>
        <taxon>Pentapetalae</taxon>
        <taxon>asterids</taxon>
        <taxon>lamiids</taxon>
        <taxon>Solanales</taxon>
        <taxon>Solanaceae</taxon>
        <taxon>Solanoideae</taxon>
        <taxon>Solaneae</taxon>
        <taxon>Solanum</taxon>
    </lineage>
</organism>
<feature type="binding site" evidence="5">
    <location>
        <position position="270"/>
    </location>
    <ligand>
        <name>substrate</name>
    </ligand>
</feature>
<feature type="active site" evidence="4">
    <location>
        <position position="286"/>
    </location>
</feature>
<dbReference type="GO" id="GO:0005975">
    <property type="term" value="P:carbohydrate metabolic process"/>
    <property type="evidence" value="ECO:0007669"/>
    <property type="project" value="InterPro"/>
</dbReference>
<gene>
    <name evidence="8" type="ORF">RDI58_029290</name>
</gene>
<dbReference type="InterPro" id="IPR048362">
    <property type="entry name" value="PARG_helical"/>
</dbReference>
<dbReference type="EMBL" id="JBANQN010000012">
    <property type="protein sequence ID" value="KAK6774051.1"/>
    <property type="molecule type" value="Genomic_DNA"/>
</dbReference>
<name>A0AAN8SXR1_SOLBU</name>
<evidence type="ECO:0000259" key="6">
    <source>
        <dbReference type="Pfam" id="PF05028"/>
    </source>
</evidence>
<dbReference type="GO" id="GO:0006282">
    <property type="term" value="P:regulation of DNA repair"/>
    <property type="evidence" value="ECO:0007669"/>
    <property type="project" value="InterPro"/>
</dbReference>